<dbReference type="GO" id="GO:0008933">
    <property type="term" value="F:peptidoglycan lytic transglycosylase activity"/>
    <property type="evidence" value="ECO:0007669"/>
    <property type="project" value="InterPro"/>
</dbReference>
<keyword evidence="2" id="KW-0732">Signal</keyword>
<dbReference type="GO" id="GO:0000270">
    <property type="term" value="P:peptidoglycan metabolic process"/>
    <property type="evidence" value="ECO:0007669"/>
    <property type="project" value="InterPro"/>
</dbReference>
<evidence type="ECO:0000259" key="3">
    <source>
        <dbReference type="Pfam" id="PF01464"/>
    </source>
</evidence>
<feature type="domain" description="Transglycosylase SLT" evidence="3">
    <location>
        <begin position="75"/>
        <end position="171"/>
    </location>
</feature>
<proteinExistence type="inferred from homology"/>
<feature type="chain" id="PRO_5016712055" evidence="2">
    <location>
        <begin position="22"/>
        <end position="201"/>
    </location>
</feature>
<evidence type="ECO:0000259" key="4">
    <source>
        <dbReference type="Pfam" id="PF13511"/>
    </source>
</evidence>
<comment type="caution">
    <text evidence="5">The sequence shown here is derived from an EMBL/GenBank/DDBJ whole genome shotgun (WGS) entry which is preliminary data.</text>
</comment>
<name>A0A370E0M4_9GAMM</name>
<dbReference type="Pfam" id="PF13511">
    <property type="entry name" value="DUF4124"/>
    <property type="match status" value="1"/>
</dbReference>
<dbReference type="PROSITE" id="PS00922">
    <property type="entry name" value="TRANSGLYCOSYLASE"/>
    <property type="match status" value="1"/>
</dbReference>
<dbReference type="CDD" id="cd00254">
    <property type="entry name" value="LT-like"/>
    <property type="match status" value="1"/>
</dbReference>
<evidence type="ECO:0000256" key="1">
    <source>
        <dbReference type="ARBA" id="ARBA00007734"/>
    </source>
</evidence>
<dbReference type="SUPFAM" id="SSF53955">
    <property type="entry name" value="Lysozyme-like"/>
    <property type="match status" value="1"/>
</dbReference>
<dbReference type="Pfam" id="PF01464">
    <property type="entry name" value="SLT"/>
    <property type="match status" value="1"/>
</dbReference>
<evidence type="ECO:0000313" key="6">
    <source>
        <dbReference type="Proteomes" id="UP000255508"/>
    </source>
</evidence>
<dbReference type="AlphaFoldDB" id="A0A370E0M4"/>
<dbReference type="Proteomes" id="UP000255508">
    <property type="component" value="Unassembled WGS sequence"/>
</dbReference>
<dbReference type="PANTHER" id="PTHR37423">
    <property type="entry name" value="SOLUBLE LYTIC MUREIN TRANSGLYCOSYLASE-RELATED"/>
    <property type="match status" value="1"/>
</dbReference>
<evidence type="ECO:0000256" key="2">
    <source>
        <dbReference type="SAM" id="SignalP"/>
    </source>
</evidence>
<reference evidence="5 6" key="1">
    <citation type="journal article" date="2018" name="ISME J.">
        <title>Endosymbiont genomes yield clues of tubeworm success.</title>
        <authorList>
            <person name="Li Y."/>
            <person name="Liles M.R."/>
            <person name="Halanych K.M."/>
        </authorList>
    </citation>
    <scope>NUCLEOTIDE SEQUENCE [LARGE SCALE GENOMIC DNA]</scope>
    <source>
        <strain evidence="5">A1422</strain>
    </source>
</reference>
<accession>A0A370E0M4</accession>
<evidence type="ECO:0000313" key="5">
    <source>
        <dbReference type="EMBL" id="RDH92982.1"/>
    </source>
</evidence>
<comment type="similarity">
    <text evidence="1">Belongs to the transglycosylase Slt family.</text>
</comment>
<feature type="domain" description="DUF4124" evidence="4">
    <location>
        <begin position="11"/>
        <end position="51"/>
    </location>
</feature>
<dbReference type="InterPro" id="IPR025392">
    <property type="entry name" value="DUF4124"/>
</dbReference>
<feature type="signal peptide" evidence="2">
    <location>
        <begin position="1"/>
        <end position="21"/>
    </location>
</feature>
<dbReference type="Gene3D" id="1.10.530.10">
    <property type="match status" value="1"/>
</dbReference>
<organism evidence="5 6">
    <name type="scientific">endosymbiont of Lamellibrachia luymesi</name>
    <dbReference type="NCBI Taxonomy" id="2200907"/>
    <lineage>
        <taxon>Bacteria</taxon>
        <taxon>Pseudomonadati</taxon>
        <taxon>Pseudomonadota</taxon>
        <taxon>Gammaproteobacteria</taxon>
        <taxon>sulfur-oxidizing symbionts</taxon>
    </lineage>
</organism>
<dbReference type="InterPro" id="IPR023346">
    <property type="entry name" value="Lysozyme-like_dom_sf"/>
</dbReference>
<dbReference type="GO" id="GO:0016020">
    <property type="term" value="C:membrane"/>
    <property type="evidence" value="ECO:0007669"/>
    <property type="project" value="InterPro"/>
</dbReference>
<gene>
    <name evidence="5" type="ORF">DIZ79_01915</name>
</gene>
<dbReference type="PANTHER" id="PTHR37423:SF2">
    <property type="entry name" value="MEMBRANE-BOUND LYTIC MUREIN TRANSGLYCOSYLASE C"/>
    <property type="match status" value="1"/>
</dbReference>
<sequence length="201" mass="22386">MTAGRSLLIFCLLASSSPLMAQIFKYRAPDGHIHFTDHPMAGNYRLLWKSAPAASAYGDYSVAEFKQNKSKLSPLIDATAKNMRLHPGLLHSVVRAESAYNPRAVSKVGAQGLMQLMPKTARRYGVNDSFNPRQNLEGGARYLKDLLQQFGFDLKLALAAYNAGEGAVKKFDNQIPPYPETQQYVKKVMGYYRTHLQESAN</sequence>
<protein>
    <submittedName>
        <fullName evidence="5">Lytic transglycosylase</fullName>
    </submittedName>
</protein>
<dbReference type="EMBL" id="QFXD01000037">
    <property type="protein sequence ID" value="RDH92982.1"/>
    <property type="molecule type" value="Genomic_DNA"/>
</dbReference>
<dbReference type="InterPro" id="IPR008258">
    <property type="entry name" value="Transglycosylase_SLT_dom_1"/>
</dbReference>
<dbReference type="InterPro" id="IPR000189">
    <property type="entry name" value="Transglyc_AS"/>
</dbReference>